<dbReference type="InterPro" id="IPR036890">
    <property type="entry name" value="HATPase_C_sf"/>
</dbReference>
<dbReference type="Pfam" id="PF00072">
    <property type="entry name" value="Response_reg"/>
    <property type="match status" value="1"/>
</dbReference>
<evidence type="ECO:0000313" key="10">
    <source>
        <dbReference type="EMBL" id="NYZ19918.1"/>
    </source>
</evidence>
<evidence type="ECO:0000256" key="2">
    <source>
        <dbReference type="ARBA" id="ARBA00012438"/>
    </source>
</evidence>
<feature type="domain" description="Histidine kinase" evidence="8">
    <location>
        <begin position="258"/>
        <end position="472"/>
    </location>
</feature>
<dbReference type="SUPFAM" id="SSF55785">
    <property type="entry name" value="PYP-like sensor domain (PAS domain)"/>
    <property type="match status" value="1"/>
</dbReference>
<evidence type="ECO:0000256" key="4">
    <source>
        <dbReference type="ARBA" id="ARBA00022679"/>
    </source>
</evidence>
<dbReference type="SMART" id="SM00387">
    <property type="entry name" value="HATPase_c"/>
    <property type="match status" value="1"/>
</dbReference>
<dbReference type="SMART" id="SM00388">
    <property type="entry name" value="HisKA"/>
    <property type="match status" value="1"/>
</dbReference>
<name>A0ABX2T6N1_9PROT</name>
<keyword evidence="3 6" id="KW-0597">Phosphoprotein</keyword>
<keyword evidence="7" id="KW-0175">Coiled coil</keyword>
<accession>A0ABX2T6N1</accession>
<keyword evidence="5" id="KW-0418">Kinase</keyword>
<keyword evidence="4" id="KW-0808">Transferase</keyword>
<dbReference type="InterPro" id="IPR036097">
    <property type="entry name" value="HisK_dim/P_sf"/>
</dbReference>
<comment type="catalytic activity">
    <reaction evidence="1">
        <text>ATP + protein L-histidine = ADP + protein N-phospho-L-histidine.</text>
        <dbReference type="EC" id="2.7.13.3"/>
    </reaction>
</comment>
<dbReference type="SUPFAM" id="SSF55874">
    <property type="entry name" value="ATPase domain of HSP90 chaperone/DNA topoisomerase II/histidine kinase"/>
    <property type="match status" value="1"/>
</dbReference>
<evidence type="ECO:0000259" key="9">
    <source>
        <dbReference type="PROSITE" id="PS50110"/>
    </source>
</evidence>
<feature type="domain" description="Response regulatory" evidence="9">
    <location>
        <begin position="496"/>
        <end position="613"/>
    </location>
</feature>
<feature type="modified residue" description="4-aspartylphosphate" evidence="6">
    <location>
        <position position="547"/>
    </location>
</feature>
<evidence type="ECO:0000256" key="1">
    <source>
        <dbReference type="ARBA" id="ARBA00000085"/>
    </source>
</evidence>
<evidence type="ECO:0000256" key="3">
    <source>
        <dbReference type="ARBA" id="ARBA00022553"/>
    </source>
</evidence>
<dbReference type="Proteomes" id="UP000584642">
    <property type="component" value="Unassembled WGS sequence"/>
</dbReference>
<dbReference type="EMBL" id="JABFDB010000004">
    <property type="protein sequence ID" value="NYZ19918.1"/>
    <property type="molecule type" value="Genomic_DNA"/>
</dbReference>
<evidence type="ECO:0000313" key="11">
    <source>
        <dbReference type="Proteomes" id="UP000584642"/>
    </source>
</evidence>
<dbReference type="InterPro" id="IPR035965">
    <property type="entry name" value="PAS-like_dom_sf"/>
</dbReference>
<dbReference type="Gene3D" id="3.30.450.20">
    <property type="entry name" value="PAS domain"/>
    <property type="match status" value="1"/>
</dbReference>
<dbReference type="InterPro" id="IPR011006">
    <property type="entry name" value="CheY-like_superfamily"/>
</dbReference>
<dbReference type="Gene3D" id="3.30.565.10">
    <property type="entry name" value="Histidine kinase-like ATPase, C-terminal domain"/>
    <property type="match status" value="1"/>
</dbReference>
<dbReference type="SMART" id="SM00448">
    <property type="entry name" value="REC"/>
    <property type="match status" value="1"/>
</dbReference>
<dbReference type="PANTHER" id="PTHR43047">
    <property type="entry name" value="TWO-COMPONENT HISTIDINE PROTEIN KINASE"/>
    <property type="match status" value="1"/>
</dbReference>
<evidence type="ECO:0000256" key="6">
    <source>
        <dbReference type="PROSITE-ProRule" id="PRU00169"/>
    </source>
</evidence>
<evidence type="ECO:0000259" key="8">
    <source>
        <dbReference type="PROSITE" id="PS50109"/>
    </source>
</evidence>
<feature type="coiled-coil region" evidence="7">
    <location>
        <begin position="200"/>
        <end position="227"/>
    </location>
</feature>
<dbReference type="Pfam" id="PF00512">
    <property type="entry name" value="HisKA"/>
    <property type="match status" value="1"/>
</dbReference>
<protein>
    <recommendedName>
        <fullName evidence="2">histidine kinase</fullName>
        <ecNumber evidence="2">2.7.13.3</ecNumber>
    </recommendedName>
</protein>
<dbReference type="PROSITE" id="PS50109">
    <property type="entry name" value="HIS_KIN"/>
    <property type="match status" value="1"/>
</dbReference>
<dbReference type="Gene3D" id="1.10.287.130">
    <property type="match status" value="1"/>
</dbReference>
<dbReference type="RefSeq" id="WP_180281675.1">
    <property type="nucleotide sequence ID" value="NZ_JABFDB010000004.1"/>
</dbReference>
<dbReference type="Gene3D" id="3.40.50.2300">
    <property type="match status" value="1"/>
</dbReference>
<dbReference type="InterPro" id="IPR004358">
    <property type="entry name" value="Sig_transdc_His_kin-like_C"/>
</dbReference>
<dbReference type="Pfam" id="PF02518">
    <property type="entry name" value="HATPase_c"/>
    <property type="match status" value="1"/>
</dbReference>
<dbReference type="CDD" id="cd00156">
    <property type="entry name" value="REC"/>
    <property type="match status" value="1"/>
</dbReference>
<organism evidence="10 11">
    <name type="scientific">Azospirillum oleiclasticum</name>
    <dbReference type="NCBI Taxonomy" id="2735135"/>
    <lineage>
        <taxon>Bacteria</taxon>
        <taxon>Pseudomonadati</taxon>
        <taxon>Pseudomonadota</taxon>
        <taxon>Alphaproteobacteria</taxon>
        <taxon>Rhodospirillales</taxon>
        <taxon>Azospirillaceae</taxon>
        <taxon>Azospirillum</taxon>
    </lineage>
</organism>
<proteinExistence type="predicted"/>
<evidence type="ECO:0000256" key="7">
    <source>
        <dbReference type="SAM" id="Coils"/>
    </source>
</evidence>
<dbReference type="InterPro" id="IPR001789">
    <property type="entry name" value="Sig_transdc_resp-reg_receiver"/>
</dbReference>
<keyword evidence="11" id="KW-1185">Reference proteome</keyword>
<dbReference type="NCBIfam" id="NF041832">
    <property type="entry name" value="near_NosP_CTERM"/>
    <property type="match status" value="1"/>
</dbReference>
<dbReference type="PRINTS" id="PR00344">
    <property type="entry name" value="BCTRLSENSOR"/>
</dbReference>
<feature type="coiled-coil region" evidence="7">
    <location>
        <begin position="7"/>
        <end position="86"/>
    </location>
</feature>
<dbReference type="PROSITE" id="PS50110">
    <property type="entry name" value="RESPONSE_REGULATORY"/>
    <property type="match status" value="1"/>
</dbReference>
<dbReference type="InterPro" id="IPR005467">
    <property type="entry name" value="His_kinase_dom"/>
</dbReference>
<dbReference type="SUPFAM" id="SSF52172">
    <property type="entry name" value="CheY-like"/>
    <property type="match status" value="1"/>
</dbReference>
<dbReference type="Pfam" id="PF12860">
    <property type="entry name" value="PAS_7"/>
    <property type="match status" value="1"/>
</dbReference>
<dbReference type="InterPro" id="IPR003661">
    <property type="entry name" value="HisK_dim/P_dom"/>
</dbReference>
<evidence type="ECO:0000256" key="5">
    <source>
        <dbReference type="ARBA" id="ARBA00022777"/>
    </source>
</evidence>
<reference evidence="10 11" key="1">
    <citation type="submission" date="2020-05" db="EMBL/GenBank/DDBJ databases">
        <title>Azospirillum oleiclasticum sp. nov, a nitrogen-fixing and heavy crude oil-emulsifying bacterium isolated from the crude oil of Yumen Oilfield.</title>
        <authorList>
            <person name="Wu D."/>
            <person name="Cai M."/>
            <person name="Zhang X."/>
        </authorList>
    </citation>
    <scope>NUCLEOTIDE SEQUENCE [LARGE SCALE GENOMIC DNA]</scope>
    <source>
        <strain evidence="10 11">ROY-1-1-2</strain>
    </source>
</reference>
<dbReference type="EC" id="2.7.13.3" evidence="2"/>
<sequence length="616" mass="67547">MTDRQRIADLERENAKLRRINRVLMERVERSMDFQGGAFSLFQTAIVLEHKIRERTTELERALRQLEDSHRDLARAKELAETMRSRLYEAIESVNEGFALFDAEDRLVLCNRKYLSYWSGVADRIQPGIRFADIAAMVADAAAVAEPVPAVWLTERMQHRHGMNGPFISRLSDGRWVQVNERRTRDGGIVGVYTDITDVKREEERRRESEQAEKSALMRLNDQLQQEVGERVAAEAAMRLAKADAEQANLSKTRFLAAASHDLLQPLNAARLFVSALADLEQPDPNGELVRNVDAALASVEDLLSALLDISKLDAGAVTPEVTDFPLRGILVPLANEYAAVAMERGITLRVVGTGAVVRSDIRLLRRIVQNFLSNALRYVQRGRVLVGCRRVADGVRIEVWDSGPGIPPDKLDEIFQEFRRLDTPGAKGADRGMGLGLAIVDRVARMLEHRVTVRSEPGRGSVFAVTVPRGTDRRATRSTGGTTARPRVDQLAGTSVLVLDNEPAVVAGMEALLRGWSCEVVSATNGAEALARLSELPRVPDLLIADYHLDDGALGVNEVARLRAAAGAALPAVIITANRTTELADEARAAGCLLLNKPVKPAQLRAVMSGLVAAG</sequence>
<dbReference type="PANTHER" id="PTHR43047:SF9">
    <property type="entry name" value="HISTIDINE KINASE"/>
    <property type="match status" value="1"/>
</dbReference>
<dbReference type="InterPro" id="IPR003594">
    <property type="entry name" value="HATPase_dom"/>
</dbReference>
<gene>
    <name evidence="10" type="ORF">HND93_09350</name>
</gene>
<dbReference type="SUPFAM" id="SSF47384">
    <property type="entry name" value="Homodimeric domain of signal transducing histidine kinase"/>
    <property type="match status" value="1"/>
</dbReference>
<comment type="caution">
    <text evidence="10">The sequence shown here is derived from an EMBL/GenBank/DDBJ whole genome shotgun (WGS) entry which is preliminary data.</text>
</comment>
<dbReference type="CDD" id="cd00082">
    <property type="entry name" value="HisKA"/>
    <property type="match status" value="1"/>
</dbReference>